<dbReference type="PANTHER" id="PTHR43581">
    <property type="entry name" value="ATP/GTP PHOSPHATASE"/>
    <property type="match status" value="1"/>
</dbReference>
<dbReference type="InterPro" id="IPR051396">
    <property type="entry name" value="Bact_Antivir_Def_Nuclease"/>
</dbReference>
<evidence type="ECO:0000313" key="3">
    <source>
        <dbReference type="Proteomes" id="UP001199206"/>
    </source>
</evidence>
<reference evidence="2 3" key="1">
    <citation type="submission" date="2021-10" db="EMBL/GenBank/DDBJ databases">
        <title>Genome sequencing of Xanthomonas strains from NCPPB.</title>
        <authorList>
            <person name="Hussein R."/>
            <person name="Harrison J."/>
            <person name="Studholme D.J."/>
            <person name="Vicente J."/>
            <person name="Grant M."/>
        </authorList>
    </citation>
    <scope>NUCLEOTIDE SEQUENCE [LARGE SCALE GENOMIC DNA]</scope>
    <source>
        <strain evidence="2 3">NCPPB 101</strain>
    </source>
</reference>
<dbReference type="InterPro" id="IPR003959">
    <property type="entry name" value="ATPase_AAA_core"/>
</dbReference>
<accession>A0ABS8HH84</accession>
<dbReference type="SUPFAM" id="SSF52540">
    <property type="entry name" value="P-loop containing nucleoside triphosphate hydrolases"/>
    <property type="match status" value="1"/>
</dbReference>
<keyword evidence="3" id="KW-1185">Reference proteome</keyword>
<feature type="domain" description="ATPase AAA-type core" evidence="1">
    <location>
        <begin position="24"/>
        <end position="318"/>
    </location>
</feature>
<dbReference type="Proteomes" id="UP001199206">
    <property type="component" value="Unassembled WGS sequence"/>
</dbReference>
<sequence>MIEQLSLRNVGPASSMELTFGRRLNLLTGDNGLGKSFLLDIAWWSLTRKWPGELNRRLSMGLPAKPHTDKSASIIFSVTGKSKSVTYESRFDRKAQAWTGAAGRPVNPGLVLYAQADGSFAAWDPARNYWRKKGNVDVQDRPPAYVFSTQEIWDGLRDSDGRVLCNGLIADWASWQKERGDAFNRLQAVLSSLSPTTSDLIEPGLLTRISLDDARDIPTIRMPYGQDVPVLHASAGLRRILALAYLLVWTWEEHLQATALIGGEPTRQVTFLVDEIECHLHPKWQRRIVAALLEVMRSLASNAGVQVIAATHSPLVMASVEPVFDANEDAWFDLDFKATDNHQAVVLQQRPFVLRGEAGNWLTSEAFDLRSSRSIEAESAIERAALAMRSERFSKADARAIHSDLLKVLGDTDPFWMRWRFVGEKKGWLP</sequence>
<evidence type="ECO:0000313" key="2">
    <source>
        <dbReference type="EMBL" id="MCC4620520.1"/>
    </source>
</evidence>
<dbReference type="RefSeq" id="WP_029220439.1">
    <property type="nucleotide sequence ID" value="NZ_CAWLZN010000001.1"/>
</dbReference>
<comment type="caution">
    <text evidence="2">The sequence shown here is derived from an EMBL/GenBank/DDBJ whole genome shotgun (WGS) entry which is preliminary data.</text>
</comment>
<protein>
    <submittedName>
        <fullName evidence="2">AAA family ATPase</fullName>
    </submittedName>
</protein>
<dbReference type="InterPro" id="IPR027417">
    <property type="entry name" value="P-loop_NTPase"/>
</dbReference>
<dbReference type="Pfam" id="PF13304">
    <property type="entry name" value="AAA_21"/>
    <property type="match status" value="1"/>
</dbReference>
<evidence type="ECO:0000259" key="1">
    <source>
        <dbReference type="Pfam" id="PF13304"/>
    </source>
</evidence>
<name>A0ABS8HH84_9XANT</name>
<dbReference type="Gene3D" id="3.40.50.300">
    <property type="entry name" value="P-loop containing nucleotide triphosphate hydrolases"/>
    <property type="match status" value="2"/>
</dbReference>
<organism evidence="2 3">
    <name type="scientific">Xanthomonas cassavae CFBP 4642</name>
    <dbReference type="NCBI Taxonomy" id="1219375"/>
    <lineage>
        <taxon>Bacteria</taxon>
        <taxon>Pseudomonadati</taxon>
        <taxon>Pseudomonadota</taxon>
        <taxon>Gammaproteobacteria</taxon>
        <taxon>Lysobacterales</taxon>
        <taxon>Lysobacteraceae</taxon>
        <taxon>Xanthomonas</taxon>
    </lineage>
</organism>
<dbReference type="EMBL" id="JAJGQJ010000020">
    <property type="protein sequence ID" value="MCC4620520.1"/>
    <property type="molecule type" value="Genomic_DNA"/>
</dbReference>
<dbReference type="PANTHER" id="PTHR43581:SF2">
    <property type="entry name" value="EXCINUCLEASE ATPASE SUBUNIT"/>
    <property type="match status" value="1"/>
</dbReference>
<proteinExistence type="predicted"/>
<gene>
    <name evidence="2" type="ORF">LL965_10635</name>
</gene>